<dbReference type="Proteomes" id="UP001392318">
    <property type="component" value="Unassembled WGS sequence"/>
</dbReference>
<gene>
    <name evidence="1" type="ORF">VSR83_41510</name>
</gene>
<reference evidence="1" key="1">
    <citation type="submission" date="2024-01" db="EMBL/GenBank/DDBJ databases">
        <title>The diversity of rhizobia nodulating Mimosa spp. in eleven states of Brazil covering several biomes is determined by host plant, location, and edaphic factors.</title>
        <authorList>
            <person name="Rouws L."/>
            <person name="Barauna A."/>
            <person name="Beukes C."/>
            <person name="De Faria S.M."/>
            <person name="Gross E."/>
            <person name="Dos Reis Junior F.B."/>
            <person name="Simon M."/>
            <person name="Maluk M."/>
            <person name="Odee D.W."/>
            <person name="Kenicer G."/>
            <person name="Young J.P.W."/>
            <person name="Reis V.M."/>
            <person name="Zilli J."/>
            <person name="James E.K."/>
        </authorList>
    </citation>
    <scope>NUCLEOTIDE SEQUENCE</scope>
    <source>
        <strain evidence="1">JPY452</strain>
    </source>
</reference>
<accession>A0ACC6RXI1</accession>
<proteinExistence type="predicted"/>
<comment type="caution">
    <text evidence="1">The sequence shown here is derived from an EMBL/GenBank/DDBJ whole genome shotgun (WGS) entry which is preliminary data.</text>
</comment>
<keyword evidence="2" id="KW-1185">Reference proteome</keyword>
<protein>
    <submittedName>
        <fullName evidence="1">IS66 family transposase</fullName>
    </submittedName>
</protein>
<evidence type="ECO:0000313" key="2">
    <source>
        <dbReference type="Proteomes" id="UP001392318"/>
    </source>
</evidence>
<organism evidence="1 2">
    <name type="scientific">Paraburkholderia unamae</name>
    <dbReference type="NCBI Taxonomy" id="219649"/>
    <lineage>
        <taxon>Bacteria</taxon>
        <taxon>Pseudomonadati</taxon>
        <taxon>Pseudomonadota</taxon>
        <taxon>Betaproteobacteria</taxon>
        <taxon>Burkholderiales</taxon>
        <taxon>Burkholderiaceae</taxon>
        <taxon>Paraburkholderia</taxon>
    </lineage>
</organism>
<dbReference type="EMBL" id="JAYMRU010000086">
    <property type="protein sequence ID" value="MEM5406371.1"/>
    <property type="molecule type" value="Genomic_DNA"/>
</dbReference>
<sequence length="549" mass="62394">MNPPDLKHIPRVVKGYIRDLEERATQDIAQRDAQIEELNQRIEQLEEQIRLLQAERYAPKSEKRKDRVFDEAEQIAQTEPSDEEDEGAQPALPDTGLPQNSEPERRKGGRKPLPTYLKREPVEYDLPEDQRACVDCGNPMHRIGEDISEQLHVEVKWTVRQNVRSKWACRHCECHAEQTRIVLAPMPVQPIPGSHADASVIATVTTAKYVDGMPLYRMQGALARWQIPVSRGTLAHWIIRPSELHYRRLYDALHKTLLSQPLIHGDETTVQVLKEPGRSAQSKSYAWVYRSAEGCAEPVVLFDYQPGRGQEHPKKFLGDYSGMLMSDGYSAWRTLKKATHFGCVAHARRLFVKADKAAEKKTDSGKQMIPNARVAKALEYFQALYRVEALAKGELPDGQTRADYTYGLRQKHSVPVLEAFKAWLDELAPKVLPQSLLGKAIAYTRNQWQYLSRYVTDGCAPIDNNVCERDIRPFATSRKSWLFSDTVDGAKASATVYSLMLTCRACGVEPYDYLLHALTELPQRAPDADVTDLLPFNYARQQQEKEETG</sequence>
<evidence type="ECO:0000313" key="1">
    <source>
        <dbReference type="EMBL" id="MEM5406371.1"/>
    </source>
</evidence>
<name>A0ACC6RXI1_9BURK</name>